<dbReference type="GO" id="GO:0005886">
    <property type="term" value="C:plasma membrane"/>
    <property type="evidence" value="ECO:0007669"/>
    <property type="project" value="UniProtKB-SubCell"/>
</dbReference>
<keyword evidence="6 9" id="KW-0812">Transmembrane</keyword>
<dbReference type="InterPro" id="IPR004485">
    <property type="entry name" value="Cobalamin_biosynth_CobD/CbiB"/>
</dbReference>
<evidence type="ECO:0000313" key="11">
    <source>
        <dbReference type="Proteomes" id="UP000184342"/>
    </source>
</evidence>
<comment type="function">
    <text evidence="9">Converts cobyric acid to cobinamide by the addition of aminopropanol on the F carboxylic group.</text>
</comment>
<protein>
    <recommendedName>
        <fullName evidence="9">Cobalamin biosynthesis protein CobD</fullName>
    </recommendedName>
</protein>
<dbReference type="HAMAP" id="MF_00024">
    <property type="entry name" value="CobD_CbiB"/>
    <property type="match status" value="1"/>
</dbReference>
<evidence type="ECO:0000313" key="10">
    <source>
        <dbReference type="EMBL" id="SHJ58860.1"/>
    </source>
</evidence>
<keyword evidence="5 9" id="KW-0169">Cobalamin biosynthesis</keyword>
<keyword evidence="4 9" id="KW-1003">Cell membrane</keyword>
<dbReference type="GO" id="GO:0009236">
    <property type="term" value="P:cobalamin biosynthetic process"/>
    <property type="evidence" value="ECO:0007669"/>
    <property type="project" value="UniProtKB-UniRule"/>
</dbReference>
<reference evidence="10 11" key="1">
    <citation type="submission" date="2016-11" db="EMBL/GenBank/DDBJ databases">
        <authorList>
            <person name="Jaros S."/>
            <person name="Januszkiewicz K."/>
            <person name="Wedrychowicz H."/>
        </authorList>
    </citation>
    <scope>NUCLEOTIDE SEQUENCE [LARGE SCALE GENOMIC DNA]</scope>
    <source>
        <strain evidence="10 11">DSM 15970</strain>
    </source>
</reference>
<dbReference type="Pfam" id="PF03186">
    <property type="entry name" value="CobD_Cbib"/>
    <property type="match status" value="1"/>
</dbReference>
<dbReference type="EMBL" id="FQYT01000027">
    <property type="protein sequence ID" value="SHJ58860.1"/>
    <property type="molecule type" value="Genomic_DNA"/>
</dbReference>
<dbReference type="AlphaFoldDB" id="A0A1M6KJ33"/>
<feature type="transmembrane region" description="Helical" evidence="9">
    <location>
        <begin position="55"/>
        <end position="79"/>
    </location>
</feature>
<feature type="transmembrane region" description="Helical" evidence="9">
    <location>
        <begin position="299"/>
        <end position="321"/>
    </location>
</feature>
<dbReference type="GO" id="GO:0015420">
    <property type="term" value="F:ABC-type vitamin B12 transporter activity"/>
    <property type="evidence" value="ECO:0007669"/>
    <property type="project" value="UniProtKB-UniRule"/>
</dbReference>
<organism evidence="10 11">
    <name type="scientific">Parasporobacterium paucivorans DSM 15970</name>
    <dbReference type="NCBI Taxonomy" id="1122934"/>
    <lineage>
        <taxon>Bacteria</taxon>
        <taxon>Bacillati</taxon>
        <taxon>Bacillota</taxon>
        <taxon>Clostridia</taxon>
        <taxon>Lachnospirales</taxon>
        <taxon>Lachnospiraceae</taxon>
        <taxon>Parasporobacterium</taxon>
    </lineage>
</organism>
<dbReference type="Proteomes" id="UP000184342">
    <property type="component" value="Unassembled WGS sequence"/>
</dbReference>
<feature type="transmembrane region" description="Helical" evidence="9">
    <location>
        <begin position="159"/>
        <end position="177"/>
    </location>
</feature>
<evidence type="ECO:0000256" key="7">
    <source>
        <dbReference type="ARBA" id="ARBA00022989"/>
    </source>
</evidence>
<comment type="pathway">
    <text evidence="2 9">Cofactor biosynthesis; adenosylcobalamin biosynthesis.</text>
</comment>
<evidence type="ECO:0000256" key="9">
    <source>
        <dbReference type="HAMAP-Rule" id="MF_00024"/>
    </source>
</evidence>
<evidence type="ECO:0000256" key="1">
    <source>
        <dbReference type="ARBA" id="ARBA00004651"/>
    </source>
</evidence>
<evidence type="ECO:0000256" key="8">
    <source>
        <dbReference type="ARBA" id="ARBA00023136"/>
    </source>
</evidence>
<comment type="similarity">
    <text evidence="3 9">Belongs to the CobD/CbiB family.</text>
</comment>
<name>A0A1M6KJ33_9FIRM</name>
<sequence length="322" mass="35647">MFYSLISVGIGYILDLLVGDPRNLPHPIKLIGKLISRLEVFYRGKFQATQKGETAAGVFLMVSVILISTAIPLVILIALYHISPFAGIAAESLMCWSILATRDLKDESMLVFRHLKDNDVEGARKAVSMIVGRDTRFLDEKGIAKAAVETVAENTSDGVIAPMIFMIIGGAPLGFFYKAVNTMDSMVGYKNEKYLNLGRSAALLDDVLNYIPARFSAFMMILATYFSVGDSREAVRIYRRDRFNHDSPNSAHTEAVMAGALQLQLAGDAFYFGELKKKRTIGDPVREIESEDIPRANKLMYATSLITMVILTLIKGGILFLW</sequence>
<feature type="transmembrane region" description="Helical" evidence="9">
    <location>
        <begin position="207"/>
        <end position="228"/>
    </location>
</feature>
<dbReference type="UniPathway" id="UPA00148"/>
<comment type="subcellular location">
    <subcellularLocation>
        <location evidence="1 9">Cell membrane</location>
        <topology evidence="1 9">Multi-pass membrane protein</topology>
    </subcellularLocation>
</comment>
<keyword evidence="7 9" id="KW-1133">Transmembrane helix</keyword>
<evidence type="ECO:0000256" key="6">
    <source>
        <dbReference type="ARBA" id="ARBA00022692"/>
    </source>
</evidence>
<dbReference type="OrthoDB" id="9811967at2"/>
<accession>A0A1M6KJ33</accession>
<evidence type="ECO:0000256" key="2">
    <source>
        <dbReference type="ARBA" id="ARBA00004953"/>
    </source>
</evidence>
<evidence type="ECO:0000256" key="5">
    <source>
        <dbReference type="ARBA" id="ARBA00022573"/>
    </source>
</evidence>
<dbReference type="NCBIfam" id="TIGR00380">
    <property type="entry name" value="cobal_cbiB"/>
    <property type="match status" value="1"/>
</dbReference>
<keyword evidence="8 9" id="KW-0472">Membrane</keyword>
<keyword evidence="11" id="KW-1185">Reference proteome</keyword>
<dbReference type="GO" id="GO:0048472">
    <property type="term" value="F:threonine-phosphate decarboxylase activity"/>
    <property type="evidence" value="ECO:0007669"/>
    <property type="project" value="InterPro"/>
</dbReference>
<dbReference type="PANTHER" id="PTHR34308:SF1">
    <property type="entry name" value="COBALAMIN BIOSYNTHESIS PROTEIN CBIB"/>
    <property type="match status" value="1"/>
</dbReference>
<proteinExistence type="inferred from homology"/>
<dbReference type="STRING" id="1122934.SAMN02745691_02203"/>
<evidence type="ECO:0000256" key="4">
    <source>
        <dbReference type="ARBA" id="ARBA00022475"/>
    </source>
</evidence>
<dbReference type="RefSeq" id="WP_073994459.1">
    <property type="nucleotide sequence ID" value="NZ_FQYT01000027.1"/>
</dbReference>
<dbReference type="PANTHER" id="PTHR34308">
    <property type="entry name" value="COBALAMIN BIOSYNTHESIS PROTEIN CBIB"/>
    <property type="match status" value="1"/>
</dbReference>
<evidence type="ECO:0000256" key="3">
    <source>
        <dbReference type="ARBA" id="ARBA00006263"/>
    </source>
</evidence>
<gene>
    <name evidence="9" type="primary">cobD</name>
    <name evidence="10" type="ORF">SAMN02745691_02203</name>
</gene>
<comment type="caution">
    <text evidence="9">Lacks conserved residue(s) required for the propagation of feature annotation.</text>
</comment>